<sequence>MDMARYIKLLNALIYRTKRWMPAKLYLSIRYYLIFGKSIDWDNPKGFNEKLNWMKLNYHNPLFTMMADKYWVKSYVKQLIGEEYVVPCYGCWKNVGDIDFSRLPERVFLKSNHDSGGGILVDKKKGIDRKTLHRRFNRNTMDRRNYYWHLREWPYKYIEPLILAETYLNEGTGHELHDYKFFCFNGKPTYMYVTNKGKVIRENFYDMDFQPVNINHGFERTIPEYGVPDNFEKMKELAAILSKDLAFVRVDFFNVNGHLYFGEFTFYDWGGMKPLHGDWERKLGDLIRLPK</sequence>
<organism evidence="1 2">
    <name type="scientific">Parabacteroides distasonis</name>
    <dbReference type="NCBI Taxonomy" id="823"/>
    <lineage>
        <taxon>Bacteria</taxon>
        <taxon>Pseudomonadati</taxon>
        <taxon>Bacteroidota</taxon>
        <taxon>Bacteroidia</taxon>
        <taxon>Bacteroidales</taxon>
        <taxon>Tannerellaceae</taxon>
        <taxon>Parabacteroides</taxon>
    </lineage>
</organism>
<dbReference type="GO" id="GO:0016740">
    <property type="term" value="F:transferase activity"/>
    <property type="evidence" value="ECO:0007669"/>
    <property type="project" value="UniProtKB-KW"/>
</dbReference>
<evidence type="ECO:0000313" key="2">
    <source>
        <dbReference type="Proteomes" id="UP000315827"/>
    </source>
</evidence>
<dbReference type="AlphaFoldDB" id="A0A5C6K4H9"/>
<proteinExistence type="predicted"/>
<protein>
    <submittedName>
        <fullName evidence="1">Glycosyl transferase</fullName>
    </submittedName>
</protein>
<comment type="caution">
    <text evidence="1">The sequence shown here is derived from an EMBL/GenBank/DDBJ whole genome shotgun (WGS) entry which is preliminary data.</text>
</comment>
<gene>
    <name evidence="1" type="ORF">FSA05_21955</name>
</gene>
<dbReference type="InterPro" id="IPR029465">
    <property type="entry name" value="ATPgrasp_TupA"/>
</dbReference>
<dbReference type="EMBL" id="VOHW01000023">
    <property type="protein sequence ID" value="TWV57990.1"/>
    <property type="molecule type" value="Genomic_DNA"/>
</dbReference>
<keyword evidence="1" id="KW-0808">Transferase</keyword>
<dbReference type="Proteomes" id="UP000315827">
    <property type="component" value="Unassembled WGS sequence"/>
</dbReference>
<evidence type="ECO:0000313" key="1">
    <source>
        <dbReference type="EMBL" id="TWV57990.1"/>
    </source>
</evidence>
<name>A0A5C6K4H9_PARDI</name>
<reference evidence="1 2" key="1">
    <citation type="submission" date="2019-07" db="EMBL/GenBank/DDBJ databases">
        <title>Genome sequencing of Parabacteroides distasonis iSURF_7.</title>
        <authorList>
            <person name="Degefu H.N."/>
            <person name="Ruoff K.L."/>
            <person name="Price C.E."/>
            <person name="Valls R.A."/>
            <person name="O'Toole G.A."/>
        </authorList>
    </citation>
    <scope>NUCLEOTIDE SEQUENCE [LARGE SCALE GENOMIC DNA]</scope>
    <source>
        <strain evidence="1 2">CFPLTA003_1B</strain>
    </source>
</reference>
<accession>A0A5C6K4H9</accession>
<dbReference type="Pfam" id="PF14305">
    <property type="entry name" value="ATPgrasp_TupA"/>
    <property type="match status" value="1"/>
</dbReference>